<dbReference type="AlphaFoldDB" id="A0A183EJ98"/>
<dbReference type="GO" id="GO:0008253">
    <property type="term" value="F:5'-nucleotidase activity"/>
    <property type="evidence" value="ECO:0007669"/>
    <property type="project" value="TreeGrafter"/>
</dbReference>
<dbReference type="InterPro" id="IPR036412">
    <property type="entry name" value="HAD-like_sf"/>
</dbReference>
<organism evidence="1">
    <name type="scientific">Gongylonema pulchrum</name>
    <dbReference type="NCBI Taxonomy" id="637853"/>
    <lineage>
        <taxon>Eukaryota</taxon>
        <taxon>Metazoa</taxon>
        <taxon>Ecdysozoa</taxon>
        <taxon>Nematoda</taxon>
        <taxon>Chromadorea</taxon>
        <taxon>Rhabditida</taxon>
        <taxon>Spirurina</taxon>
        <taxon>Spiruromorpha</taxon>
        <taxon>Spiruroidea</taxon>
        <taxon>Gongylonematidae</taxon>
        <taxon>Gongylonema</taxon>
    </lineage>
</organism>
<dbReference type="Gene3D" id="3.40.50.1000">
    <property type="entry name" value="HAD superfamily/HAD-like"/>
    <property type="match status" value="1"/>
</dbReference>
<reference evidence="1" key="1">
    <citation type="submission" date="2016-06" db="UniProtKB">
        <authorList>
            <consortium name="WormBaseParasite"/>
        </authorList>
    </citation>
    <scope>IDENTIFICATION</scope>
</reference>
<dbReference type="PANTHER" id="PTHR13045:SF0">
    <property type="entry name" value="7-METHYLGUANOSINE PHOSPHATE-SPECIFIC 5'-NUCLEOTIDASE"/>
    <property type="match status" value="1"/>
</dbReference>
<name>A0A183EJ98_9BILA</name>
<dbReference type="GO" id="GO:0005737">
    <property type="term" value="C:cytoplasm"/>
    <property type="evidence" value="ECO:0007669"/>
    <property type="project" value="TreeGrafter"/>
</dbReference>
<proteinExistence type="predicted"/>
<dbReference type="PANTHER" id="PTHR13045">
    <property type="entry name" value="5'-NUCLEOTIDASE"/>
    <property type="match status" value="1"/>
</dbReference>
<dbReference type="WBParaSite" id="GPUH_0002106401-mRNA-1">
    <property type="protein sequence ID" value="GPUH_0002106401-mRNA-1"/>
    <property type="gene ID" value="GPUH_0002106401"/>
</dbReference>
<dbReference type="Gene3D" id="1.10.150.340">
    <property type="entry name" value="Pyrimidine 5'-nucleotidase (UMPH-1), N-terminal domain"/>
    <property type="match status" value="1"/>
</dbReference>
<dbReference type="InterPro" id="IPR023214">
    <property type="entry name" value="HAD_sf"/>
</dbReference>
<evidence type="ECO:0000313" key="1">
    <source>
        <dbReference type="WBParaSite" id="GPUH_0002106401-mRNA-1"/>
    </source>
</evidence>
<protein>
    <submittedName>
        <fullName evidence="1">5'-nucleotidase domain-containing protein 1</fullName>
    </submittedName>
</protein>
<dbReference type="SUPFAM" id="SSF56784">
    <property type="entry name" value="HAD-like"/>
    <property type="match status" value="1"/>
</dbReference>
<sequence length="129" mass="14755">LNMNLLKNHPKVRIGNLGLFEQKMKQFMGSGPDNFMVVADFDYTLTASVTDTGQPCDITYGAFVRAAIKKSPHYRQLFRDLNDKFAPIEANFSLGDKERSAAMQDWFVRIDFLEQYDTGIQLHHPGHPF</sequence>
<accession>A0A183EJ98</accession>